<proteinExistence type="predicted"/>
<keyword evidence="3" id="KW-1185">Reference proteome</keyword>
<evidence type="ECO:0000313" key="3">
    <source>
        <dbReference type="Proteomes" id="UP000070444"/>
    </source>
</evidence>
<accession>A0A137PIF5</accession>
<evidence type="ECO:0000313" key="2">
    <source>
        <dbReference type="EMBL" id="KXN74769.1"/>
    </source>
</evidence>
<protein>
    <submittedName>
        <fullName evidence="2">Uncharacterized protein</fullName>
    </submittedName>
</protein>
<name>A0A137PIF5_CONC2</name>
<reference evidence="2 3" key="1">
    <citation type="journal article" date="2015" name="Genome Biol. Evol.">
        <title>Phylogenomic analyses indicate that early fungi evolved digesting cell walls of algal ancestors of land plants.</title>
        <authorList>
            <person name="Chang Y."/>
            <person name="Wang S."/>
            <person name="Sekimoto S."/>
            <person name="Aerts A.L."/>
            <person name="Choi C."/>
            <person name="Clum A."/>
            <person name="LaButti K.M."/>
            <person name="Lindquist E.A."/>
            <person name="Yee Ngan C."/>
            <person name="Ohm R.A."/>
            <person name="Salamov A.A."/>
            <person name="Grigoriev I.V."/>
            <person name="Spatafora J.W."/>
            <person name="Berbee M.L."/>
        </authorList>
    </citation>
    <scope>NUCLEOTIDE SEQUENCE [LARGE SCALE GENOMIC DNA]</scope>
    <source>
        <strain evidence="2 3">NRRL 28638</strain>
    </source>
</reference>
<organism evidence="2 3">
    <name type="scientific">Conidiobolus coronatus (strain ATCC 28846 / CBS 209.66 / NRRL 28638)</name>
    <name type="common">Delacroixia coronata</name>
    <dbReference type="NCBI Taxonomy" id="796925"/>
    <lineage>
        <taxon>Eukaryota</taxon>
        <taxon>Fungi</taxon>
        <taxon>Fungi incertae sedis</taxon>
        <taxon>Zoopagomycota</taxon>
        <taxon>Entomophthoromycotina</taxon>
        <taxon>Entomophthoromycetes</taxon>
        <taxon>Entomophthorales</taxon>
        <taxon>Ancylistaceae</taxon>
        <taxon>Conidiobolus</taxon>
    </lineage>
</organism>
<dbReference type="EMBL" id="KQ964420">
    <property type="protein sequence ID" value="KXN74769.1"/>
    <property type="molecule type" value="Genomic_DNA"/>
</dbReference>
<dbReference type="AlphaFoldDB" id="A0A137PIF5"/>
<gene>
    <name evidence="2" type="ORF">CONCODRAFT_168326</name>
</gene>
<sequence>MSLSTESYNQFISSIESSDSIEAIERMAQISQMRRRSPGIPIFTKGSNESSASSISSESSAKSITPSALDLKSAFYQKGFDNRQFDSSTDFDNIIDHGYSGDLCERMSTLKLTLTPEVLRR</sequence>
<feature type="compositionally biased region" description="Low complexity" evidence="1">
    <location>
        <begin position="47"/>
        <end position="63"/>
    </location>
</feature>
<dbReference type="Proteomes" id="UP000070444">
    <property type="component" value="Unassembled WGS sequence"/>
</dbReference>
<evidence type="ECO:0000256" key="1">
    <source>
        <dbReference type="SAM" id="MobiDB-lite"/>
    </source>
</evidence>
<feature type="region of interest" description="Disordered" evidence="1">
    <location>
        <begin position="32"/>
        <end position="63"/>
    </location>
</feature>